<feature type="binding site" evidence="9">
    <location>
        <begin position="398"/>
        <end position="405"/>
    </location>
    <ligand>
        <name>ATP</name>
        <dbReference type="ChEBI" id="CHEBI:30616"/>
    </ligand>
</feature>
<dbReference type="EMBL" id="BX248355">
    <property type="protein sequence ID" value="CAE49068.1"/>
    <property type="molecule type" value="Genomic_DNA"/>
</dbReference>
<feature type="domain" description="FtsK" evidence="11">
    <location>
        <begin position="963"/>
        <end position="1139"/>
    </location>
</feature>
<dbReference type="Gene3D" id="3.40.50.300">
    <property type="entry name" value="P-loop containing nucleotide triphosphate hydrolases"/>
    <property type="match status" value="3"/>
</dbReference>
<evidence type="ECO:0000256" key="7">
    <source>
        <dbReference type="ARBA" id="ARBA00022989"/>
    </source>
</evidence>
<dbReference type="InterPro" id="IPR050206">
    <property type="entry name" value="FtsK/SpoIIIE/SftA"/>
</dbReference>
<evidence type="ECO:0000313" key="13">
    <source>
        <dbReference type="Proteomes" id="UP000002198"/>
    </source>
</evidence>
<dbReference type="Pfam" id="PF01935">
    <property type="entry name" value="DUF87"/>
    <property type="match status" value="1"/>
</dbReference>
<evidence type="ECO:0000256" key="2">
    <source>
        <dbReference type="ARBA" id="ARBA00022475"/>
    </source>
</evidence>
<feature type="binding site" evidence="9">
    <location>
        <begin position="980"/>
        <end position="987"/>
    </location>
    <ligand>
        <name>ATP</name>
        <dbReference type="ChEBI" id="CHEBI:30616"/>
    </ligand>
</feature>
<dbReference type="InterPro" id="IPR002789">
    <property type="entry name" value="HerA_central"/>
</dbReference>
<dbReference type="GO" id="GO:0005524">
    <property type="term" value="F:ATP binding"/>
    <property type="evidence" value="ECO:0007669"/>
    <property type="project" value="UniProtKB-UniRule"/>
</dbReference>
<reference evidence="12 13" key="1">
    <citation type="journal article" date="2003" name="Nucleic Acids Res.">
        <title>The complete genome sequence and analysis of Corynebacterium diphtheriae NCTC13129.</title>
        <authorList>
            <person name="Cerdeno-Tarraga A.M."/>
            <person name="Efstratiou A."/>
            <person name="Dover L.G."/>
            <person name="Holden M.T.G."/>
            <person name="Pallen M."/>
            <person name="Bentley S.D."/>
            <person name="Besra G.S."/>
            <person name="Churcher C."/>
            <person name="James K.D."/>
            <person name="De Zoysa A."/>
            <person name="Chillingworth T."/>
            <person name="Cronin A."/>
            <person name="Dowd L."/>
            <person name="Feltwell T."/>
            <person name="Hamlin N."/>
            <person name="Holroyd S."/>
            <person name="Jagels K."/>
            <person name="Moule S."/>
            <person name="Quail M.A."/>
            <person name="Rabbinowitsch E."/>
            <person name="Rutherford K."/>
            <person name="Thomson N.R."/>
            <person name="Unwin L."/>
            <person name="Whitehead S."/>
            <person name="Barrell B.G.Parkhill.J."/>
        </authorList>
    </citation>
    <scope>NUCLEOTIDE SEQUENCE [LARGE SCALE GENOMIC DNA]</scope>
    <source>
        <strain evidence="13">ATCC 700971 / NCTC 13129 / Biotype gravis</strain>
    </source>
</reference>
<evidence type="ECO:0000259" key="11">
    <source>
        <dbReference type="PROSITE" id="PS50901"/>
    </source>
</evidence>
<dbReference type="InterPro" id="IPR027417">
    <property type="entry name" value="P-loop_NTPase"/>
</dbReference>
<name>Q6NJ57_CORDI</name>
<evidence type="ECO:0000256" key="10">
    <source>
        <dbReference type="SAM" id="Phobius"/>
    </source>
</evidence>
<dbReference type="KEGG" id="cdi:DIP0556"/>
<keyword evidence="4" id="KW-0677">Repeat</keyword>
<dbReference type="GO" id="GO:0003677">
    <property type="term" value="F:DNA binding"/>
    <property type="evidence" value="ECO:0007669"/>
    <property type="project" value="InterPro"/>
</dbReference>
<evidence type="ECO:0000256" key="8">
    <source>
        <dbReference type="ARBA" id="ARBA00023136"/>
    </source>
</evidence>
<organism evidence="12 13">
    <name type="scientific">Corynebacterium diphtheriae (strain ATCC 700971 / NCTC 13129 / Biotype gravis)</name>
    <dbReference type="NCBI Taxonomy" id="257309"/>
    <lineage>
        <taxon>Bacteria</taxon>
        <taxon>Bacillati</taxon>
        <taxon>Actinomycetota</taxon>
        <taxon>Actinomycetes</taxon>
        <taxon>Mycobacteriales</taxon>
        <taxon>Corynebacteriaceae</taxon>
        <taxon>Corynebacterium</taxon>
    </lineage>
</organism>
<accession>Q6NJ57</accession>
<evidence type="ECO:0000256" key="6">
    <source>
        <dbReference type="ARBA" id="ARBA00022840"/>
    </source>
</evidence>
<evidence type="ECO:0000256" key="1">
    <source>
        <dbReference type="ARBA" id="ARBA00004651"/>
    </source>
</evidence>
<dbReference type="InterPro" id="IPR023836">
    <property type="entry name" value="EccCa-like_Actinobacteria"/>
</dbReference>
<feature type="domain" description="FtsK" evidence="11">
    <location>
        <begin position="375"/>
        <end position="576"/>
    </location>
</feature>
<keyword evidence="8 10" id="KW-0472">Membrane</keyword>
<evidence type="ECO:0000256" key="9">
    <source>
        <dbReference type="PROSITE-ProRule" id="PRU00289"/>
    </source>
</evidence>
<gene>
    <name evidence="12" type="ordered locus">DIP0556</name>
</gene>
<keyword evidence="5 9" id="KW-0547">Nucleotide-binding</keyword>
<feature type="binding site" evidence="9">
    <location>
        <begin position="734"/>
        <end position="741"/>
    </location>
    <ligand>
        <name>ATP</name>
        <dbReference type="ChEBI" id="CHEBI:30616"/>
    </ligand>
</feature>
<dbReference type="PANTHER" id="PTHR22683:SF1">
    <property type="entry name" value="TYPE VII SECRETION SYSTEM PROTEIN ESSC"/>
    <property type="match status" value="1"/>
</dbReference>
<dbReference type="NCBIfam" id="TIGR03925">
    <property type="entry name" value="T7SS_EccC_b"/>
    <property type="match status" value="1"/>
</dbReference>
<proteinExistence type="predicted"/>
<dbReference type="SMART" id="SM00382">
    <property type="entry name" value="AAA"/>
    <property type="match status" value="3"/>
</dbReference>
<feature type="transmembrane region" description="Helical" evidence="10">
    <location>
        <begin position="6"/>
        <end position="25"/>
    </location>
</feature>
<keyword evidence="13" id="KW-1185">Reference proteome</keyword>
<dbReference type="Pfam" id="PF01580">
    <property type="entry name" value="FtsK_SpoIIIE"/>
    <property type="match status" value="2"/>
</dbReference>
<dbReference type="InterPro" id="IPR002543">
    <property type="entry name" value="FtsK_dom"/>
</dbReference>
<keyword evidence="3 10" id="KW-0812">Transmembrane</keyword>
<feature type="domain" description="FtsK" evidence="11">
    <location>
        <begin position="716"/>
        <end position="880"/>
    </location>
</feature>
<evidence type="ECO:0000256" key="5">
    <source>
        <dbReference type="ARBA" id="ARBA00022741"/>
    </source>
</evidence>
<keyword evidence="7 10" id="KW-1133">Transmembrane helix</keyword>
<dbReference type="PROSITE" id="PS50901">
    <property type="entry name" value="FTSK"/>
    <property type="match status" value="3"/>
</dbReference>
<comment type="subcellular location">
    <subcellularLocation>
        <location evidence="1">Cell membrane</location>
        <topology evidence="1">Multi-pass membrane protein</topology>
    </subcellularLocation>
</comment>
<evidence type="ECO:0000256" key="4">
    <source>
        <dbReference type="ARBA" id="ARBA00022737"/>
    </source>
</evidence>
<evidence type="ECO:0000256" key="3">
    <source>
        <dbReference type="ARBA" id="ARBA00022692"/>
    </source>
</evidence>
<dbReference type="GO" id="GO:0005886">
    <property type="term" value="C:plasma membrane"/>
    <property type="evidence" value="ECO:0007669"/>
    <property type="project" value="UniProtKB-SubCell"/>
</dbReference>
<dbReference type="STRING" id="257309.DIP0556"/>
<dbReference type="InterPro" id="IPR003593">
    <property type="entry name" value="AAA+_ATPase"/>
</dbReference>
<dbReference type="Proteomes" id="UP000002198">
    <property type="component" value="Chromosome"/>
</dbReference>
<keyword evidence="2" id="KW-1003">Cell membrane</keyword>
<dbReference type="HOGENOM" id="CLU_003134_1_0_11"/>
<protein>
    <submittedName>
        <fullName evidence="12">FtsK/SpoIIIE family ATP-binding protein</fullName>
    </submittedName>
</protein>
<dbReference type="InterPro" id="IPR023837">
    <property type="entry name" value="EccCb-like_Actinobacteria"/>
</dbReference>
<sequence length="1179" mass="128992">MSLLRILMPVIMITVVIAMVGLMVISGGSLNPMMLIFPLMMGMSLLMMMSPTHGEDVNEMRRVYLRHLIALRDTALHYGEQQRQHQCYRNPPPHHLVQWVETLRLWERQSQDSDALEVRIGVGPTLLCTPIEMKNPGAPEDLDPVCAVSLRSTIRAVRTVHEVPISVQLQAFAFVMVTGDRAHDLVRAIIAQLCFHHGPECVGITVATTGADQPKWWKWLPHTKDPQSARFEVLIVDFTVAHPEQHDALITQILQSSATTVIILGEPDSDAPQRSDFMIIMRESGFQLDAGTKLVAVTESGREVLGKSDTLSQVAAEHFARSLTGKIRPQHQVATTSDLRFLLGLGIPTPDTVSMRWEERGAQRLTVPLGLTDAGTAMMLDIKESAHGGVGPHGLCVGATGSGKSELLRTLVVAMAATHSPQSVNFVLVDFKGGATFLGLDALPHTSAVITNLEDEAVLVERMHDAISGEMNRRQELLRQAGNFINVGEFNQASSQGKIAHDPIPALFIVLDEFSELLGQHPDFADLFVAVGRLGRSLHIHLLLASQRLEEGRLRGLDSHLSYRIGLKTFSAAESRQVLGIPDAYEIPNQPGTGFIKTGADTIVKFRASYVSGPMKQARGISATGSATVRPWNGWEDEHNDTESITNDAPSMPLPTLVDAVVTAAQQRATELGLNAHKIWLPPLPNTLEISELPAATPGQLTAHVGLIDRPYRQRQDPLAMNFEGHNGHAAICGGPQTGKTAALRTIVTALAAGNHTDTVRFYIADLSGQGLAQLQALPHVAGIASRHESEKLGRMVDDILHLIDHPEQRHTFFIIDGWHIVAQEHEHLVESFNRIAADGLAANIHLIITTPRWTTLRPAIRDLITQRLELKLGEALDSLIDRKAQSKLPTRPGVGLTPTKEHMMLARSSNQDIAHVAQLCSNQPQVPQLKLLPTAVELHELASLSEKEHTTGIRLGIHGRDLTTFTWDTKTSNHLLIFGSQGCGKSTTVATILAGICKRGPEAARCVVIDHRRAHLGTIDPTMLAAYSASTTATEQTLASTVITLESRLPGPEITPEQLRQRSWWTGPDIFLVIDDADLIPEPLWHRLVELIPHSRDIGLHIVAARKIGGSQRALYQSFYSAIKDQSPMVLVMDGERDDGPLFGIRPQRLIPGRAIAVIRGSNQGQCHIAQNIPEIAS</sequence>
<dbReference type="AlphaFoldDB" id="Q6NJ57"/>
<dbReference type="SUPFAM" id="SSF52540">
    <property type="entry name" value="P-loop containing nucleoside triphosphate hydrolases"/>
    <property type="match status" value="3"/>
</dbReference>
<dbReference type="PANTHER" id="PTHR22683">
    <property type="entry name" value="SPORULATION PROTEIN RELATED"/>
    <property type="match status" value="1"/>
</dbReference>
<dbReference type="NCBIfam" id="TIGR03924">
    <property type="entry name" value="T7SS_EccC_a"/>
    <property type="match status" value="1"/>
</dbReference>
<evidence type="ECO:0000313" key="12">
    <source>
        <dbReference type="EMBL" id="CAE49068.1"/>
    </source>
</evidence>
<keyword evidence="6 9" id="KW-0067">ATP-binding</keyword>